<evidence type="ECO:0000313" key="3">
    <source>
        <dbReference type="Proteomes" id="UP000236379"/>
    </source>
</evidence>
<evidence type="ECO:0000313" key="2">
    <source>
        <dbReference type="EMBL" id="PNY82274.1"/>
    </source>
</evidence>
<evidence type="ECO:0000256" key="1">
    <source>
        <dbReference type="SAM" id="SignalP"/>
    </source>
</evidence>
<proteinExistence type="predicted"/>
<keyword evidence="3" id="KW-1185">Reference proteome</keyword>
<reference evidence="2 3" key="1">
    <citation type="submission" date="2018-01" db="EMBL/GenBank/DDBJ databases">
        <title>Deinococcus koreensis sp. nov., a radiation-resistant bacterium isolated from river water.</title>
        <authorList>
            <person name="Choi A."/>
        </authorList>
    </citation>
    <scope>NUCLEOTIDE SEQUENCE [LARGE SCALE GENOMIC DNA]</scope>
    <source>
        <strain evidence="2 3">SJW1-2</strain>
    </source>
</reference>
<dbReference type="EMBL" id="PPPD01000001">
    <property type="protein sequence ID" value="PNY82274.1"/>
    <property type="molecule type" value="Genomic_DNA"/>
</dbReference>
<dbReference type="Proteomes" id="UP000236379">
    <property type="component" value="Unassembled WGS sequence"/>
</dbReference>
<organism evidence="2 3">
    <name type="scientific">Deinococcus koreensis</name>
    <dbReference type="NCBI Taxonomy" id="2054903"/>
    <lineage>
        <taxon>Bacteria</taxon>
        <taxon>Thermotogati</taxon>
        <taxon>Deinococcota</taxon>
        <taxon>Deinococci</taxon>
        <taxon>Deinococcales</taxon>
        <taxon>Deinococcaceae</taxon>
        <taxon>Deinococcus</taxon>
    </lineage>
</organism>
<comment type="caution">
    <text evidence="2">The sequence shown here is derived from an EMBL/GenBank/DDBJ whole genome shotgun (WGS) entry which is preliminary data.</text>
</comment>
<name>A0A2K3V0G3_9DEIO</name>
<evidence type="ECO:0008006" key="4">
    <source>
        <dbReference type="Google" id="ProtNLM"/>
    </source>
</evidence>
<protein>
    <recommendedName>
        <fullName evidence="4">Peptidase MA-like domain-containing protein</fullName>
    </recommendedName>
</protein>
<accession>A0A2K3V0G3</accession>
<sequence length="364" mass="38787">MRLRSWLLLAALLGSPAVAQRTPEALVQALQAAARAGDAQAYQALLGGSGTFRIEGANFAADLKRVPQPSVTYLLSEVRMAGDQARARLTLSWERVKGVPSRATLPVRLERVGEVWRYAGEDLQAIPAAPYALFAVNEAGLPERAAPLAPLLGRAAGRVREALGIEVPATATVKVYPNMDSLSASVNLSLQPVGGWNEPGEAIKLILSDGPSFESSALRLLAHEFTHLSVSAAVGEGSAAGAADRRVPWWLHEGLADHVSRAYWTPSAVTSRQERMTGYARAGWVPLEELRDFPAVPEERWKYVYAQGLGVVDFLAATKGQGAPLALARAFAASTSGADEAARSLGYASFAALEEQARAWLAAR</sequence>
<dbReference type="AlphaFoldDB" id="A0A2K3V0G3"/>
<keyword evidence="1" id="KW-0732">Signal</keyword>
<feature type="signal peptide" evidence="1">
    <location>
        <begin position="1"/>
        <end position="19"/>
    </location>
</feature>
<dbReference type="OrthoDB" id="57539at2"/>
<gene>
    <name evidence="2" type="ORF">CVO96_13705</name>
</gene>
<dbReference type="RefSeq" id="WP_103312708.1">
    <property type="nucleotide sequence ID" value="NZ_PPPD01000001.1"/>
</dbReference>
<feature type="chain" id="PRO_5014358235" description="Peptidase MA-like domain-containing protein" evidence="1">
    <location>
        <begin position="20"/>
        <end position="364"/>
    </location>
</feature>